<dbReference type="InterPro" id="IPR011600">
    <property type="entry name" value="Pept_C14_caspase"/>
</dbReference>
<keyword evidence="2" id="KW-0053">Apoptosis</keyword>
<proteinExistence type="inferred from homology"/>
<feature type="compositionally biased region" description="Polar residues" evidence="5">
    <location>
        <begin position="1196"/>
        <end position="1206"/>
    </location>
</feature>
<evidence type="ECO:0000259" key="6">
    <source>
        <dbReference type="Pfam" id="PF00656"/>
    </source>
</evidence>
<dbReference type="Proteomes" id="UP000541558">
    <property type="component" value="Unassembled WGS sequence"/>
</dbReference>
<dbReference type="GO" id="GO:0006915">
    <property type="term" value="P:apoptotic process"/>
    <property type="evidence" value="ECO:0007669"/>
    <property type="project" value="UniProtKB-KW"/>
</dbReference>
<dbReference type="PANTHER" id="PTHR48104:SF30">
    <property type="entry name" value="METACASPASE-1"/>
    <property type="match status" value="1"/>
</dbReference>
<dbReference type="PANTHER" id="PTHR48104">
    <property type="entry name" value="METACASPASE-4"/>
    <property type="match status" value="1"/>
</dbReference>
<dbReference type="InterPro" id="IPR050452">
    <property type="entry name" value="Metacaspase"/>
</dbReference>
<feature type="compositionally biased region" description="Basic and acidic residues" evidence="5">
    <location>
        <begin position="1165"/>
        <end position="1185"/>
    </location>
</feature>
<organism evidence="7 8">
    <name type="scientific">Ephemerocybe angulata</name>
    <dbReference type="NCBI Taxonomy" id="980116"/>
    <lineage>
        <taxon>Eukaryota</taxon>
        <taxon>Fungi</taxon>
        <taxon>Dikarya</taxon>
        <taxon>Basidiomycota</taxon>
        <taxon>Agaricomycotina</taxon>
        <taxon>Agaricomycetes</taxon>
        <taxon>Agaricomycetidae</taxon>
        <taxon>Agaricales</taxon>
        <taxon>Agaricineae</taxon>
        <taxon>Psathyrellaceae</taxon>
        <taxon>Ephemerocybe</taxon>
    </lineage>
</organism>
<dbReference type="GO" id="GO:0005737">
    <property type="term" value="C:cytoplasm"/>
    <property type="evidence" value="ECO:0007669"/>
    <property type="project" value="TreeGrafter"/>
</dbReference>
<sequence length="1452" mass="161405">MAASSPNLHALIIGIDDYSFPRTGFWPLKSAVADANNFRDWVVNELGVPPSRIRDLRNEGATRQAIIKGLQDLATKATIKQGDPILIYYAGHGSEASAPAEWHWDSPNGKIQMIIPWDHKPADVHGIPDRTLGQLLTDIADKKGDNITVVFDSCHSGSGTRSGDGDSRTRGGYYTGEIPAGLDKDLFSNSGTRGARVAARFRHHGLRSHVLLAACAQDEEAKEENTSGDFTRVLLKALTGVPTTEITYEDLMQRMEKLTKQTPQCEGFFRSRILFNKRVPNTKAIYDVVLGAGRVTIGAGAIHGVELETKFGLWKSRADIQSKPYATLTVNSSSTIRAYETDIPTSAVAGPMVAQMLGNPKSRLPIYVPPNIKDLDCYKTVFSTEGGRVLPPVTVVDKEALATIGLKYFEGNDPAIGFEMLNPQEAKQKIRHVVGPTADELQQAMSHLAAYYHHKDRKNPNPPIITDNSGRNGELFSSKFTLDVFILENKEGNTSKKTLVPKGPSKNIDASGVKITICEETRQDNYGFCIKNHTDIDVFPYLFYFDSSNFSISLISQPEVVGQSDEKHIAPLKKKSSLTIGYGSSVVTGTAQNLYIWDEADFEMGYFRLYLSTKYVDLSFMVQKEISESTRGSRPAPVSSDPSPFWDSITVPVVLERGPWVAPKHMIGIIGSKWNGKHTFLAELSKSLDQSPALEPFFQNAYVKEYSITVPGCQTFSLVELPGFEDPGKVDNHIAALRATLSYLTKEYQEGRRFISFIWCYNISTYLSEVDSLNLKLVMDLCGEEMFKNIVVLTTNWNKGATVKLKGPTSRGSVVGAVPSLEKYENSEQQMMENPRVWKPLKDGNARFERFGVFRDSANQDRNPATAGIKDPLDVLKSMLKNAPGVLQAQKEASTTRIVTETTVGKTLSGRIEEKIKKKADDIQKLEKELKTMNEDHKYWVDVQREKKDAAEDIVRWKQMLKEIGSHRRKFADLISTAKVAVVTTQWDLLTADRPNNHLSEEEATAEEDELYTARSFLKSLRDNHKDLSYYRSGRAREYAPVAGYMSPEDLIHQVLGISNPSPASTVEPAFATVDIINELRSRACQLERMISTLLPLMSTPSPEAVSDELADAKKECARLKEDMARLRQDKLDLALQLADAHEKSAKKSEEVIKLTKERDVLNERVKHLESEAPKPFDFTGEKAKPQSKPDAASPGLSSKQSSETLENLRKECEDLRSQTWWVNPQNSASKEPFSVLPTREKASLPIPGQLVYYSTKAGTGANPETSEIRNHSSSAIHASISGKLEGKEGEEKGIQQIVLQNGSHIWTHPADRSVHVSIPGSAGGQTAYILPALCGKILHVLSLPFESSWQGVKSIRVEDTRYVAAPAVLEKIRVSNNLPFHIFVTILSSEYTDSEERWQHRIAPGYWATRDVWKRKYPETVLVSVGGATGAVRAYLGRPGFTLYVDPWQWS</sequence>
<dbReference type="InterPro" id="IPR027417">
    <property type="entry name" value="P-loop_NTPase"/>
</dbReference>
<keyword evidence="3" id="KW-0378">Hydrolase</keyword>
<dbReference type="Pfam" id="PF00656">
    <property type="entry name" value="Peptidase_C14"/>
    <property type="match status" value="1"/>
</dbReference>
<evidence type="ECO:0000313" key="7">
    <source>
        <dbReference type="EMBL" id="KAF5325847.1"/>
    </source>
</evidence>
<evidence type="ECO:0000256" key="4">
    <source>
        <dbReference type="SAM" id="Coils"/>
    </source>
</evidence>
<dbReference type="Gene3D" id="3.40.50.1460">
    <property type="match status" value="1"/>
</dbReference>
<dbReference type="OrthoDB" id="3223806at2759"/>
<keyword evidence="3" id="KW-0645">Protease</keyword>
<evidence type="ECO:0000313" key="8">
    <source>
        <dbReference type="Proteomes" id="UP000541558"/>
    </source>
</evidence>
<dbReference type="GO" id="GO:0004197">
    <property type="term" value="F:cysteine-type endopeptidase activity"/>
    <property type="evidence" value="ECO:0007669"/>
    <property type="project" value="InterPro"/>
</dbReference>
<dbReference type="Gene3D" id="3.40.50.300">
    <property type="entry name" value="P-loop containing nucleotide triphosphate hydrolases"/>
    <property type="match status" value="1"/>
</dbReference>
<keyword evidence="3" id="KW-0788">Thiol protease</keyword>
<comment type="caution">
    <text evidence="7">The sequence shown here is derived from an EMBL/GenBank/DDBJ whole genome shotgun (WGS) entry which is preliminary data.</text>
</comment>
<evidence type="ECO:0000256" key="5">
    <source>
        <dbReference type="SAM" id="MobiDB-lite"/>
    </source>
</evidence>
<dbReference type="InterPro" id="IPR029030">
    <property type="entry name" value="Caspase-like_dom_sf"/>
</dbReference>
<feature type="domain" description="Peptidase C14 caspase" evidence="6">
    <location>
        <begin position="9"/>
        <end position="266"/>
    </location>
</feature>
<name>A0A8H5BM16_9AGAR</name>
<evidence type="ECO:0000256" key="2">
    <source>
        <dbReference type="ARBA" id="ARBA00022703"/>
    </source>
</evidence>
<accession>A0A8H5BM16</accession>
<feature type="coiled-coil region" evidence="4">
    <location>
        <begin position="909"/>
        <end position="936"/>
    </location>
</feature>
<comment type="similarity">
    <text evidence="1">Belongs to the peptidase C14B family.</text>
</comment>
<gene>
    <name evidence="7" type="ORF">D9611_000959</name>
</gene>
<protein>
    <recommendedName>
        <fullName evidence="6">Peptidase C14 caspase domain-containing protein</fullName>
    </recommendedName>
</protein>
<evidence type="ECO:0000256" key="1">
    <source>
        <dbReference type="ARBA" id="ARBA00009005"/>
    </source>
</evidence>
<dbReference type="GO" id="GO:0006508">
    <property type="term" value="P:proteolysis"/>
    <property type="evidence" value="ECO:0007669"/>
    <property type="project" value="InterPro"/>
</dbReference>
<dbReference type="SUPFAM" id="SSF52129">
    <property type="entry name" value="Caspase-like"/>
    <property type="match status" value="1"/>
</dbReference>
<evidence type="ECO:0000256" key="3">
    <source>
        <dbReference type="ARBA" id="ARBA00022807"/>
    </source>
</evidence>
<feature type="region of interest" description="Disordered" evidence="5">
    <location>
        <begin position="1165"/>
        <end position="1210"/>
    </location>
</feature>
<reference evidence="7 8" key="1">
    <citation type="journal article" date="2020" name="ISME J.">
        <title>Uncovering the hidden diversity of litter-decomposition mechanisms in mushroom-forming fungi.</title>
        <authorList>
            <person name="Floudas D."/>
            <person name="Bentzer J."/>
            <person name="Ahren D."/>
            <person name="Johansson T."/>
            <person name="Persson P."/>
            <person name="Tunlid A."/>
        </authorList>
    </citation>
    <scope>NUCLEOTIDE SEQUENCE [LARGE SCALE GENOMIC DNA]</scope>
    <source>
        <strain evidence="7 8">CBS 175.51</strain>
    </source>
</reference>
<keyword evidence="8" id="KW-1185">Reference proteome</keyword>
<dbReference type="EMBL" id="JAACJK010000163">
    <property type="protein sequence ID" value="KAF5325847.1"/>
    <property type="molecule type" value="Genomic_DNA"/>
</dbReference>
<keyword evidence="4" id="KW-0175">Coiled coil</keyword>